<organism evidence="2 3">
    <name type="scientific">Ohtaekwangia kribbensis</name>
    <dbReference type="NCBI Taxonomy" id="688913"/>
    <lineage>
        <taxon>Bacteria</taxon>
        <taxon>Pseudomonadati</taxon>
        <taxon>Bacteroidota</taxon>
        <taxon>Cytophagia</taxon>
        <taxon>Cytophagales</taxon>
        <taxon>Fulvivirgaceae</taxon>
        <taxon>Ohtaekwangia</taxon>
    </lineage>
</organism>
<dbReference type="InterPro" id="IPR002734">
    <property type="entry name" value="RibDG_C"/>
</dbReference>
<dbReference type="PANTHER" id="PTHR38011:SF2">
    <property type="entry name" value="BIFUNCTIONAL DEAMINASE-REDUCTASE DOMAIN PROTEIN"/>
    <property type="match status" value="1"/>
</dbReference>
<dbReference type="PANTHER" id="PTHR38011">
    <property type="entry name" value="DIHYDROFOLATE REDUCTASE FAMILY PROTEIN (AFU_ORTHOLOGUE AFUA_8G06820)"/>
    <property type="match status" value="1"/>
</dbReference>
<dbReference type="RefSeq" id="WP_377584250.1">
    <property type="nucleotide sequence ID" value="NZ_JBHTKA010000013.1"/>
</dbReference>
<gene>
    <name evidence="2" type="ORF">ACFQ21_25505</name>
</gene>
<accession>A0ABW3K9J6</accession>
<proteinExistence type="predicted"/>
<reference evidence="3" key="1">
    <citation type="journal article" date="2019" name="Int. J. Syst. Evol. Microbiol.">
        <title>The Global Catalogue of Microorganisms (GCM) 10K type strain sequencing project: providing services to taxonomists for standard genome sequencing and annotation.</title>
        <authorList>
            <consortium name="The Broad Institute Genomics Platform"/>
            <consortium name="The Broad Institute Genome Sequencing Center for Infectious Disease"/>
            <person name="Wu L."/>
            <person name="Ma J."/>
        </authorList>
    </citation>
    <scope>NUCLEOTIDE SEQUENCE [LARGE SCALE GENOMIC DNA]</scope>
    <source>
        <strain evidence="3">CCUG 58938</strain>
    </source>
</reference>
<dbReference type="InterPro" id="IPR024072">
    <property type="entry name" value="DHFR-like_dom_sf"/>
</dbReference>
<keyword evidence="3" id="KW-1185">Reference proteome</keyword>
<dbReference type="Pfam" id="PF01872">
    <property type="entry name" value="RibD_C"/>
    <property type="match status" value="1"/>
</dbReference>
<comment type="caution">
    <text evidence="2">The sequence shown here is derived from an EMBL/GenBank/DDBJ whole genome shotgun (WGS) entry which is preliminary data.</text>
</comment>
<dbReference type="Gene3D" id="3.40.430.10">
    <property type="entry name" value="Dihydrofolate Reductase, subunit A"/>
    <property type="match status" value="1"/>
</dbReference>
<sequence length="217" mass="24609">MRKIVCNTFATLDGVMQGPGGPEEDRANNFKYGGWSVSYWDEAMEQVMGEFTKPSFDLLLGRKTYEIFAAHWPFVKDDPTADKFNKATKYVATNTLTSSLWQNTVFLNNDIVQQLRELKKQDGIEIQVHGSSDLLQTLQRHNLVDEFHVWIFPVVLGQGKRLFEPGSMGSGLQLTDHKVSKSGVIMATYIPKGEIELGSFALEKPTELEIERRKHVQ</sequence>
<evidence type="ECO:0000259" key="1">
    <source>
        <dbReference type="Pfam" id="PF01872"/>
    </source>
</evidence>
<evidence type="ECO:0000313" key="2">
    <source>
        <dbReference type="EMBL" id="MFD1002707.1"/>
    </source>
</evidence>
<name>A0ABW3K9J6_9BACT</name>
<dbReference type="SUPFAM" id="SSF53597">
    <property type="entry name" value="Dihydrofolate reductase-like"/>
    <property type="match status" value="1"/>
</dbReference>
<dbReference type="Proteomes" id="UP001597112">
    <property type="component" value="Unassembled WGS sequence"/>
</dbReference>
<dbReference type="EMBL" id="JBHTKA010000013">
    <property type="protein sequence ID" value="MFD1002707.1"/>
    <property type="molecule type" value="Genomic_DNA"/>
</dbReference>
<feature type="domain" description="Bacterial bifunctional deaminase-reductase C-terminal" evidence="1">
    <location>
        <begin position="2"/>
        <end position="183"/>
    </location>
</feature>
<protein>
    <submittedName>
        <fullName evidence="2">Dihydrofolate reductase family protein</fullName>
    </submittedName>
</protein>
<evidence type="ECO:0000313" key="3">
    <source>
        <dbReference type="Proteomes" id="UP001597112"/>
    </source>
</evidence>
<dbReference type="InterPro" id="IPR050765">
    <property type="entry name" value="Riboflavin_Biosynth_HTPR"/>
</dbReference>